<evidence type="ECO:0000256" key="7">
    <source>
        <dbReference type="ARBA" id="ARBA00023136"/>
    </source>
</evidence>
<dbReference type="GO" id="GO:0034389">
    <property type="term" value="P:lipid droplet organization"/>
    <property type="evidence" value="ECO:0007669"/>
    <property type="project" value="TreeGrafter"/>
</dbReference>
<feature type="transmembrane region" description="Helical" evidence="8">
    <location>
        <begin position="7"/>
        <end position="25"/>
    </location>
</feature>
<organism evidence="9 10">
    <name type="scientific">Hebeloma cylindrosporum</name>
    <dbReference type="NCBI Taxonomy" id="76867"/>
    <lineage>
        <taxon>Eukaryota</taxon>
        <taxon>Fungi</taxon>
        <taxon>Dikarya</taxon>
        <taxon>Basidiomycota</taxon>
        <taxon>Agaricomycotina</taxon>
        <taxon>Agaricomycetes</taxon>
        <taxon>Agaricomycetidae</taxon>
        <taxon>Agaricales</taxon>
        <taxon>Agaricineae</taxon>
        <taxon>Hymenogastraceae</taxon>
        <taxon>Hebeloma</taxon>
    </lineage>
</organism>
<accession>A0A0C2YGL5</accession>
<feature type="transmembrane region" description="Helical" evidence="8">
    <location>
        <begin position="65"/>
        <end position="81"/>
    </location>
</feature>
<keyword evidence="5 8" id="KW-1133">Transmembrane helix</keyword>
<keyword evidence="2 8" id="KW-0812">Transmembrane</keyword>
<evidence type="ECO:0000256" key="3">
    <source>
        <dbReference type="ARBA" id="ARBA00022801"/>
    </source>
</evidence>
<evidence type="ECO:0000256" key="2">
    <source>
        <dbReference type="ARBA" id="ARBA00022692"/>
    </source>
</evidence>
<dbReference type="Pfam" id="PF10261">
    <property type="entry name" value="FIT"/>
    <property type="match status" value="2"/>
</dbReference>
<feature type="transmembrane region" description="Helical" evidence="8">
    <location>
        <begin position="93"/>
        <end position="113"/>
    </location>
</feature>
<dbReference type="InterPro" id="IPR019388">
    <property type="entry name" value="FIT"/>
</dbReference>
<keyword evidence="3" id="KW-0378">Hydrolase</keyword>
<dbReference type="Proteomes" id="UP000053424">
    <property type="component" value="Unassembled WGS sequence"/>
</dbReference>
<dbReference type="PANTHER" id="PTHR23129:SF0">
    <property type="entry name" value="ACYL-COENZYME A DIPHOSPHATASE FITM2"/>
    <property type="match status" value="1"/>
</dbReference>
<reference evidence="10" key="2">
    <citation type="submission" date="2015-01" db="EMBL/GenBank/DDBJ databases">
        <title>Evolutionary Origins and Diversification of the Mycorrhizal Mutualists.</title>
        <authorList>
            <consortium name="DOE Joint Genome Institute"/>
            <consortium name="Mycorrhizal Genomics Consortium"/>
            <person name="Kohler A."/>
            <person name="Kuo A."/>
            <person name="Nagy L.G."/>
            <person name="Floudas D."/>
            <person name="Copeland A."/>
            <person name="Barry K.W."/>
            <person name="Cichocki N."/>
            <person name="Veneault-Fourrey C."/>
            <person name="LaButti K."/>
            <person name="Lindquist E.A."/>
            <person name="Lipzen A."/>
            <person name="Lundell T."/>
            <person name="Morin E."/>
            <person name="Murat C."/>
            <person name="Riley R."/>
            <person name="Ohm R."/>
            <person name="Sun H."/>
            <person name="Tunlid A."/>
            <person name="Henrissat B."/>
            <person name="Grigoriev I.V."/>
            <person name="Hibbett D.S."/>
            <person name="Martin F."/>
        </authorList>
    </citation>
    <scope>NUCLEOTIDE SEQUENCE [LARGE SCALE GENOMIC DNA]</scope>
    <source>
        <strain evidence="10">h7</strain>
    </source>
</reference>
<protein>
    <submittedName>
        <fullName evidence="9">Uncharacterized protein</fullName>
    </submittedName>
</protein>
<keyword evidence="4" id="KW-0256">Endoplasmic reticulum</keyword>
<dbReference type="OrthoDB" id="5579088at2759"/>
<evidence type="ECO:0000313" key="10">
    <source>
        <dbReference type="Proteomes" id="UP000053424"/>
    </source>
</evidence>
<evidence type="ECO:0000256" key="5">
    <source>
        <dbReference type="ARBA" id="ARBA00022989"/>
    </source>
</evidence>
<dbReference type="PANTHER" id="PTHR23129">
    <property type="entry name" value="ACYL-COENZYME A DIPHOSPHATASE FITM2"/>
    <property type="match status" value="1"/>
</dbReference>
<evidence type="ECO:0000256" key="4">
    <source>
        <dbReference type="ARBA" id="ARBA00022824"/>
    </source>
</evidence>
<evidence type="ECO:0000256" key="6">
    <source>
        <dbReference type="ARBA" id="ARBA00023098"/>
    </source>
</evidence>
<keyword evidence="10" id="KW-1185">Reference proteome</keyword>
<name>A0A0C2YGL5_HEBCY</name>
<dbReference type="EMBL" id="KN831783">
    <property type="protein sequence ID" value="KIM40237.1"/>
    <property type="molecule type" value="Genomic_DNA"/>
</dbReference>
<keyword evidence="6" id="KW-0443">Lipid metabolism</keyword>
<sequence>MVDVRHLTLTAITAIVLIGTLYSVVHDTYLDTSNPLLSHLPHKLSRTHYFASKSNPLNVYFIKKSWGWTTLAFFASFITAPPQIRTKQRVFRFLTLTAIWLLFTSWFFGPALLERITVFSGGECIFLLPSGDLVTVPTQFCHTKSTLTPHTHPDLFTTLRAKMFVAPEGFRVVPRIRNGHDISGHIFILTMSTLFLADQLRPSFRTGRWSSLHGWAIAANIVLIWIWLFACYTTSVYFHSPFEKVTGLLLGLASFAITQLPFFDASRSRVAPYIYRAPLCRRI</sequence>
<dbReference type="GO" id="GO:0008654">
    <property type="term" value="P:phospholipid biosynthetic process"/>
    <property type="evidence" value="ECO:0007669"/>
    <property type="project" value="TreeGrafter"/>
</dbReference>
<evidence type="ECO:0000256" key="8">
    <source>
        <dbReference type="SAM" id="Phobius"/>
    </source>
</evidence>
<dbReference type="GO" id="GO:0010945">
    <property type="term" value="F:coenzyme A diphosphatase activity"/>
    <property type="evidence" value="ECO:0007669"/>
    <property type="project" value="InterPro"/>
</dbReference>
<feature type="transmembrane region" description="Helical" evidence="8">
    <location>
        <begin position="212"/>
        <end position="239"/>
    </location>
</feature>
<feature type="transmembrane region" description="Helical" evidence="8">
    <location>
        <begin position="245"/>
        <end position="263"/>
    </location>
</feature>
<dbReference type="AlphaFoldDB" id="A0A0C2YGL5"/>
<comment type="subcellular location">
    <subcellularLocation>
        <location evidence="1">Endoplasmic reticulum membrane</location>
        <topology evidence="1">Multi-pass membrane protein</topology>
    </subcellularLocation>
</comment>
<reference evidence="9 10" key="1">
    <citation type="submission" date="2014-04" db="EMBL/GenBank/DDBJ databases">
        <authorList>
            <consortium name="DOE Joint Genome Institute"/>
            <person name="Kuo A."/>
            <person name="Gay G."/>
            <person name="Dore J."/>
            <person name="Kohler A."/>
            <person name="Nagy L.G."/>
            <person name="Floudas D."/>
            <person name="Copeland A."/>
            <person name="Barry K.W."/>
            <person name="Cichocki N."/>
            <person name="Veneault-Fourrey C."/>
            <person name="LaButti K."/>
            <person name="Lindquist E.A."/>
            <person name="Lipzen A."/>
            <person name="Lundell T."/>
            <person name="Morin E."/>
            <person name="Murat C."/>
            <person name="Sun H."/>
            <person name="Tunlid A."/>
            <person name="Henrissat B."/>
            <person name="Grigoriev I.V."/>
            <person name="Hibbett D.S."/>
            <person name="Martin F."/>
            <person name="Nordberg H.P."/>
            <person name="Cantor M.N."/>
            <person name="Hua S.X."/>
        </authorList>
    </citation>
    <scope>NUCLEOTIDE SEQUENCE [LARGE SCALE GENOMIC DNA]</scope>
    <source>
        <strain evidence="10">h7</strain>
    </source>
</reference>
<dbReference type="STRING" id="686832.A0A0C2YGL5"/>
<dbReference type="HOGENOM" id="CLU_048143_1_0_1"/>
<dbReference type="GO" id="GO:0005789">
    <property type="term" value="C:endoplasmic reticulum membrane"/>
    <property type="evidence" value="ECO:0007669"/>
    <property type="project" value="UniProtKB-SubCell"/>
</dbReference>
<evidence type="ECO:0000256" key="1">
    <source>
        <dbReference type="ARBA" id="ARBA00004477"/>
    </source>
</evidence>
<keyword evidence="7 8" id="KW-0472">Membrane</keyword>
<proteinExistence type="predicted"/>
<evidence type="ECO:0000313" key="9">
    <source>
        <dbReference type="EMBL" id="KIM40237.1"/>
    </source>
</evidence>
<dbReference type="GO" id="GO:0019915">
    <property type="term" value="P:lipid storage"/>
    <property type="evidence" value="ECO:0007669"/>
    <property type="project" value="InterPro"/>
</dbReference>
<gene>
    <name evidence="9" type="ORF">M413DRAFT_175045</name>
</gene>